<evidence type="ECO:0000313" key="2">
    <source>
        <dbReference type="Proteomes" id="UP001159363"/>
    </source>
</evidence>
<comment type="caution">
    <text evidence="1">The sequence shown here is derived from an EMBL/GenBank/DDBJ whole genome shotgun (WGS) entry which is preliminary data.</text>
</comment>
<keyword evidence="2" id="KW-1185">Reference proteome</keyword>
<sequence length="131" mass="14575">MKAAPCTCEDATSIAVSGWDVKCVCRARKRVRDTKVYSCKPQELYTVKDGKIVALGRAPVPAETPAGEARPQGETFVVTNTSDFLLFKLAPRDRLTTEQIRSLPRFTDYSPGQPSQVRCSYFTRDVDNLRG</sequence>
<evidence type="ECO:0000313" key="1">
    <source>
        <dbReference type="EMBL" id="KAJ8866984.1"/>
    </source>
</evidence>
<dbReference type="EMBL" id="JARBHB010000016">
    <property type="protein sequence ID" value="KAJ8866984.1"/>
    <property type="molecule type" value="Genomic_DNA"/>
</dbReference>
<gene>
    <name evidence="1" type="ORF">PR048_032846</name>
</gene>
<dbReference type="Proteomes" id="UP001159363">
    <property type="component" value="Chromosome 15"/>
</dbReference>
<accession>A0ABQ9G7G9</accession>
<proteinExistence type="predicted"/>
<organism evidence="1 2">
    <name type="scientific">Dryococelus australis</name>
    <dbReference type="NCBI Taxonomy" id="614101"/>
    <lineage>
        <taxon>Eukaryota</taxon>
        <taxon>Metazoa</taxon>
        <taxon>Ecdysozoa</taxon>
        <taxon>Arthropoda</taxon>
        <taxon>Hexapoda</taxon>
        <taxon>Insecta</taxon>
        <taxon>Pterygota</taxon>
        <taxon>Neoptera</taxon>
        <taxon>Polyneoptera</taxon>
        <taxon>Phasmatodea</taxon>
        <taxon>Verophasmatodea</taxon>
        <taxon>Anareolatae</taxon>
        <taxon>Phasmatidae</taxon>
        <taxon>Eurycanthinae</taxon>
        <taxon>Dryococelus</taxon>
    </lineage>
</organism>
<reference evidence="1 2" key="1">
    <citation type="submission" date="2023-02" db="EMBL/GenBank/DDBJ databases">
        <title>LHISI_Scaffold_Assembly.</title>
        <authorList>
            <person name="Stuart O.P."/>
            <person name="Cleave R."/>
            <person name="Magrath M.J.L."/>
            <person name="Mikheyev A.S."/>
        </authorList>
    </citation>
    <scope>NUCLEOTIDE SEQUENCE [LARGE SCALE GENOMIC DNA]</scope>
    <source>
        <strain evidence="1">Daus_M_001</strain>
        <tissue evidence="1">Leg muscle</tissue>
    </source>
</reference>
<protein>
    <submittedName>
        <fullName evidence="1">Uncharacterized protein</fullName>
    </submittedName>
</protein>
<name>A0ABQ9G7G9_9NEOP</name>